<dbReference type="SMART" id="SM00105">
    <property type="entry name" value="ArfGap"/>
    <property type="match status" value="1"/>
</dbReference>
<keyword evidence="2" id="KW-0479">Metal-binding</keyword>
<dbReference type="SUPFAM" id="SSF57863">
    <property type="entry name" value="ArfGap/RecO-like zinc finger"/>
    <property type="match status" value="1"/>
</dbReference>
<keyword evidence="1" id="KW-0343">GTPase activation</keyword>
<evidence type="ECO:0000256" key="4">
    <source>
        <dbReference type="ARBA" id="ARBA00022833"/>
    </source>
</evidence>
<evidence type="ECO:0000313" key="9">
    <source>
        <dbReference type="RefSeq" id="XP_058985448.1"/>
    </source>
</evidence>
<evidence type="ECO:0000313" key="8">
    <source>
        <dbReference type="Proteomes" id="UP001652621"/>
    </source>
</evidence>
<feature type="region of interest" description="Disordered" evidence="6">
    <location>
        <begin position="376"/>
        <end position="492"/>
    </location>
</feature>
<dbReference type="PANTHER" id="PTHR45686">
    <property type="entry name" value="ADP-RIBOSYLATION FACTOR GTPASE ACTIVATING PROTEIN 3, ISOFORM H-RELATED"/>
    <property type="match status" value="1"/>
</dbReference>
<dbReference type="RefSeq" id="XP_058985448.1">
    <property type="nucleotide sequence ID" value="XM_059129465.1"/>
</dbReference>
<dbReference type="InterPro" id="IPR001164">
    <property type="entry name" value="ArfGAP_dom"/>
</dbReference>
<dbReference type="PRINTS" id="PR00405">
    <property type="entry name" value="REVINTRACTNG"/>
</dbReference>
<dbReference type="Pfam" id="PF01412">
    <property type="entry name" value="ArfGap"/>
    <property type="match status" value="1"/>
</dbReference>
<name>A0ABM3VIH8_MUSDO</name>
<dbReference type="Gene3D" id="1.10.220.150">
    <property type="entry name" value="Arf GTPase activating protein"/>
    <property type="match status" value="1"/>
</dbReference>
<feature type="compositionally biased region" description="Low complexity" evidence="6">
    <location>
        <begin position="402"/>
        <end position="412"/>
    </location>
</feature>
<feature type="compositionally biased region" description="Polar residues" evidence="6">
    <location>
        <begin position="141"/>
        <end position="161"/>
    </location>
</feature>
<feature type="compositionally biased region" description="Low complexity" evidence="6">
    <location>
        <begin position="477"/>
        <end position="492"/>
    </location>
</feature>
<keyword evidence="8" id="KW-1185">Reference proteome</keyword>
<keyword evidence="4" id="KW-0862">Zinc</keyword>
<keyword evidence="3 5" id="KW-0863">Zinc-finger</keyword>
<dbReference type="GeneID" id="101893805"/>
<dbReference type="CDD" id="cd08959">
    <property type="entry name" value="ArfGap_ArfGap1_like"/>
    <property type="match status" value="1"/>
</dbReference>
<dbReference type="InterPro" id="IPR038508">
    <property type="entry name" value="ArfGAP_dom_sf"/>
</dbReference>
<evidence type="ECO:0000256" key="6">
    <source>
        <dbReference type="SAM" id="MobiDB-lite"/>
    </source>
</evidence>
<dbReference type="InterPro" id="IPR037278">
    <property type="entry name" value="ARFGAP/RecO"/>
</dbReference>
<evidence type="ECO:0000256" key="2">
    <source>
        <dbReference type="ARBA" id="ARBA00022723"/>
    </source>
</evidence>
<feature type="region of interest" description="Disordered" evidence="6">
    <location>
        <begin position="138"/>
        <end position="167"/>
    </location>
</feature>
<feature type="domain" description="Arf-GAP" evidence="7">
    <location>
        <begin position="14"/>
        <end position="130"/>
    </location>
</feature>
<evidence type="ECO:0000256" key="5">
    <source>
        <dbReference type="PROSITE-ProRule" id="PRU00288"/>
    </source>
</evidence>
<dbReference type="PROSITE" id="PS50115">
    <property type="entry name" value="ARFGAP"/>
    <property type="match status" value="1"/>
</dbReference>
<sequence length="540" mass="58165">MANQSNGPTKQEMEAVFSRLRSQPANKACFDCGAKAPTWATVTYGVFICIDCSAVHRSLGVHLTFVRSTNLDTNWTWLQLRQMQVGGNANANAFFRQHNCNTTDAQQKYNSRAAQLYRDKLMQLAQQAMKVHGTKIDVSLKPSTPTPTADKQQQQQLSTGAPSVDLLNSMVNTPTTVTPSIGVRKIQPKKGGLGARKVGGLGATKVKTNFAEIEQRANMANQLKESPIVPDKPLTAEEEIESVASMRLAYQDLSLKKSQEEARLKNIDPIKAKQMERLGMGFNLKGSADISHSVLSDMETIQQAPAPKSSSSVTSSNLSSKMSAFDNDSFFNDYSTSMYSGNGGGFSSSSAATSNKIDKQELEMMGFETIEPIGSTHSNITSMFSGGVGHDGDNKSKPATTSSSSSNYGNSYVRKNQQSVSKQSYDDNSAQKKFGSAKGFGSDQFFNDGQSREDVSSNLSRFQGSSSISSADYFGDGSSQSSRGGSRGAAGAYNTGVVNFQAPDLDDVKESVRQGVHKVAGRLSSLANDVMSSLQDKYGY</sequence>
<feature type="compositionally biased region" description="Polar residues" evidence="6">
    <location>
        <begin position="413"/>
        <end position="428"/>
    </location>
</feature>
<protein>
    <submittedName>
        <fullName evidence="9">ADP-ribosylation factor GTPase-activating protein 2 isoform X3</fullName>
    </submittedName>
</protein>
<accession>A0ABM3VIH8</accession>
<evidence type="ECO:0000256" key="1">
    <source>
        <dbReference type="ARBA" id="ARBA00022468"/>
    </source>
</evidence>
<evidence type="ECO:0000259" key="7">
    <source>
        <dbReference type="PROSITE" id="PS50115"/>
    </source>
</evidence>
<reference evidence="9" key="1">
    <citation type="submission" date="2025-08" db="UniProtKB">
        <authorList>
            <consortium name="RefSeq"/>
        </authorList>
    </citation>
    <scope>IDENTIFICATION</scope>
    <source>
        <strain evidence="9">Aabys</strain>
        <tissue evidence="9">Whole body</tissue>
    </source>
</reference>
<organism evidence="8 9">
    <name type="scientific">Musca domestica</name>
    <name type="common">House fly</name>
    <dbReference type="NCBI Taxonomy" id="7370"/>
    <lineage>
        <taxon>Eukaryota</taxon>
        <taxon>Metazoa</taxon>
        <taxon>Ecdysozoa</taxon>
        <taxon>Arthropoda</taxon>
        <taxon>Hexapoda</taxon>
        <taxon>Insecta</taxon>
        <taxon>Pterygota</taxon>
        <taxon>Neoptera</taxon>
        <taxon>Endopterygota</taxon>
        <taxon>Diptera</taxon>
        <taxon>Brachycera</taxon>
        <taxon>Muscomorpha</taxon>
        <taxon>Muscoidea</taxon>
        <taxon>Muscidae</taxon>
        <taxon>Musca</taxon>
    </lineage>
</organism>
<proteinExistence type="predicted"/>
<dbReference type="Proteomes" id="UP001652621">
    <property type="component" value="Unplaced"/>
</dbReference>
<dbReference type="PANTHER" id="PTHR45686:SF4">
    <property type="entry name" value="ADP-RIBOSYLATION FACTOR GTPASE ACTIVATING PROTEIN 3, ISOFORM H"/>
    <property type="match status" value="1"/>
</dbReference>
<feature type="compositionally biased region" description="Polar residues" evidence="6">
    <location>
        <begin position="456"/>
        <end position="470"/>
    </location>
</feature>
<gene>
    <name evidence="9" type="primary">LOC101893805</name>
</gene>
<evidence type="ECO:0000256" key="3">
    <source>
        <dbReference type="ARBA" id="ARBA00022771"/>
    </source>
</evidence>